<dbReference type="Proteomes" id="UP001595887">
    <property type="component" value="Unassembled WGS sequence"/>
</dbReference>
<dbReference type="SUPFAM" id="SSF51556">
    <property type="entry name" value="Metallo-dependent hydrolases"/>
    <property type="match status" value="1"/>
</dbReference>
<dbReference type="PROSITE" id="PS51257">
    <property type="entry name" value="PROKAR_LIPOPROTEIN"/>
    <property type="match status" value="1"/>
</dbReference>
<dbReference type="InterPro" id="IPR032466">
    <property type="entry name" value="Metal_Hydrolase"/>
</dbReference>
<dbReference type="Pfam" id="PF07969">
    <property type="entry name" value="Amidohydro_3"/>
    <property type="match status" value="1"/>
</dbReference>
<dbReference type="Gene3D" id="2.30.40.10">
    <property type="entry name" value="Urease, subunit C, domain 1"/>
    <property type="match status" value="1"/>
</dbReference>
<keyword evidence="4" id="KW-1185">Reference proteome</keyword>
<dbReference type="Gene3D" id="3.20.20.140">
    <property type="entry name" value="Metal-dependent hydrolases"/>
    <property type="match status" value="1"/>
</dbReference>
<comment type="caution">
    <text evidence="3">The sequence shown here is derived from an EMBL/GenBank/DDBJ whole genome shotgun (WGS) entry which is preliminary data.</text>
</comment>
<evidence type="ECO:0000256" key="1">
    <source>
        <dbReference type="SAM" id="SignalP"/>
    </source>
</evidence>
<sequence>MKRAISSLTAAGWLLASCALAPAALAQTTAITGGKIVIGDGSEPIEGGTVVIRNGTIIAAGANVQIPAGADIVDASGSWVTPGIFAGFSRVGLVEVSAVSGTNDASASGSEFNAGLDIAPAIDPFRSAIAISRAAGITRAVVAPSAGRNMFAGQGAVADLGADPDPVTKAKAFQFVEFGENGARIAGGSRSASHLTFRAMLREAADYAAGKDSFDDNLLRAEDAKALLPVVQGRTKLLVHVEGANDILRVIELKKDFPELQLVLVGASEGWRVADRIAAAKIPVIASALNDLPATFEQLGATQSNIGRLKRAGVEVAIGMIDDNDAHQLRYSAQYAGNLVSLTKVPGASGLSWNEAFAAITSKPADIIGVGTTHGSLKAGRAADVVIWDGDPLELSTLAQSVYVDGVLQPLDNRQARLRDRYRIPSEGDLPKAYDR</sequence>
<feature type="chain" id="PRO_5045102116" evidence="1">
    <location>
        <begin position="27"/>
        <end position="436"/>
    </location>
</feature>
<reference evidence="4" key="1">
    <citation type="journal article" date="2019" name="Int. J. Syst. Evol. Microbiol.">
        <title>The Global Catalogue of Microorganisms (GCM) 10K type strain sequencing project: providing services to taxonomists for standard genome sequencing and annotation.</title>
        <authorList>
            <consortium name="The Broad Institute Genomics Platform"/>
            <consortium name="The Broad Institute Genome Sequencing Center for Infectious Disease"/>
            <person name="Wu L."/>
            <person name="Ma J."/>
        </authorList>
    </citation>
    <scope>NUCLEOTIDE SEQUENCE [LARGE SCALE GENOMIC DNA]</scope>
    <source>
        <strain evidence="4">CECT 8531</strain>
    </source>
</reference>
<gene>
    <name evidence="3" type="ORF">ACFOWX_07510</name>
</gene>
<feature type="signal peptide" evidence="1">
    <location>
        <begin position="1"/>
        <end position="26"/>
    </location>
</feature>
<dbReference type="InterPro" id="IPR013108">
    <property type="entry name" value="Amidohydro_3"/>
</dbReference>
<dbReference type="PANTHER" id="PTHR43135">
    <property type="entry name" value="ALPHA-D-RIBOSE 1-METHYLPHOSPHONATE 5-TRIPHOSPHATE DIPHOSPHATASE"/>
    <property type="match status" value="1"/>
</dbReference>
<evidence type="ECO:0000313" key="4">
    <source>
        <dbReference type="Proteomes" id="UP001595887"/>
    </source>
</evidence>
<evidence type="ECO:0000313" key="3">
    <source>
        <dbReference type="EMBL" id="MFC4292258.1"/>
    </source>
</evidence>
<keyword evidence="1" id="KW-0732">Signal</keyword>
<dbReference type="SUPFAM" id="SSF51338">
    <property type="entry name" value="Composite domain of metallo-dependent hydrolases"/>
    <property type="match status" value="1"/>
</dbReference>
<dbReference type="InterPro" id="IPR051781">
    <property type="entry name" value="Metallo-dep_Hydrolase"/>
</dbReference>
<dbReference type="InterPro" id="IPR011059">
    <property type="entry name" value="Metal-dep_hydrolase_composite"/>
</dbReference>
<organism evidence="3 4">
    <name type="scientific">Sphingorhabdus arenilitoris</name>
    <dbReference type="NCBI Taxonomy" id="1490041"/>
    <lineage>
        <taxon>Bacteria</taxon>
        <taxon>Pseudomonadati</taxon>
        <taxon>Pseudomonadota</taxon>
        <taxon>Alphaproteobacteria</taxon>
        <taxon>Sphingomonadales</taxon>
        <taxon>Sphingomonadaceae</taxon>
        <taxon>Sphingorhabdus</taxon>
    </lineage>
</organism>
<name>A0ABV8RFS9_9SPHN</name>
<dbReference type="PANTHER" id="PTHR43135:SF3">
    <property type="entry name" value="ALPHA-D-RIBOSE 1-METHYLPHOSPHONATE 5-TRIPHOSPHATE DIPHOSPHATASE"/>
    <property type="match status" value="1"/>
</dbReference>
<accession>A0ABV8RFS9</accession>
<dbReference type="EMBL" id="JBHSDH010000013">
    <property type="protein sequence ID" value="MFC4292258.1"/>
    <property type="molecule type" value="Genomic_DNA"/>
</dbReference>
<protein>
    <submittedName>
        <fullName evidence="3">Amidohydrolase family protein</fullName>
    </submittedName>
</protein>
<evidence type="ECO:0000259" key="2">
    <source>
        <dbReference type="Pfam" id="PF07969"/>
    </source>
</evidence>
<dbReference type="RefSeq" id="WP_381422798.1">
    <property type="nucleotide sequence ID" value="NZ_JBHSDH010000013.1"/>
</dbReference>
<feature type="domain" description="Amidohydrolase 3" evidence="2">
    <location>
        <begin position="305"/>
        <end position="406"/>
    </location>
</feature>
<proteinExistence type="predicted"/>